<keyword evidence="4" id="KW-1185">Reference proteome</keyword>
<accession>A0A328BUT7</accession>
<evidence type="ECO:0000313" key="4">
    <source>
        <dbReference type="Proteomes" id="UP000248553"/>
    </source>
</evidence>
<dbReference type="PROSITE" id="PS50213">
    <property type="entry name" value="FAS1"/>
    <property type="match status" value="1"/>
</dbReference>
<dbReference type="InterPro" id="IPR036378">
    <property type="entry name" value="FAS1_dom_sf"/>
</dbReference>
<sequence length="207" mass="20741">MKKTLTTAALALLTVAAPLALSSCGDNKTAETTTTTETATVTEAPMDSAAAAPAPAPAGVLVGGAMMTPDKDIVDNAVNSKDHTTVVAAVKAAGLVETLKGAGPFTVFAPTNAAFEALPAGTVDGLLKPESKAKLTKVLTYHVVPGALKAADLTDGQELTTVEGEKLKVSVKDGKVMVGGATVTIPDVVSSNGVTHVVDKVLLPAKL</sequence>
<dbReference type="SUPFAM" id="SSF82153">
    <property type="entry name" value="FAS1 domain"/>
    <property type="match status" value="1"/>
</dbReference>
<dbReference type="PANTHER" id="PTHR10900">
    <property type="entry name" value="PERIOSTIN-RELATED"/>
    <property type="match status" value="1"/>
</dbReference>
<evidence type="ECO:0000256" key="1">
    <source>
        <dbReference type="SAM" id="SignalP"/>
    </source>
</evidence>
<keyword evidence="1" id="KW-0732">Signal</keyword>
<dbReference type="GO" id="GO:0005615">
    <property type="term" value="C:extracellular space"/>
    <property type="evidence" value="ECO:0007669"/>
    <property type="project" value="TreeGrafter"/>
</dbReference>
<dbReference type="EMBL" id="QHKM01000001">
    <property type="protein sequence ID" value="RAK69786.1"/>
    <property type="molecule type" value="Genomic_DNA"/>
</dbReference>
<gene>
    <name evidence="3" type="ORF">DLM85_02725</name>
</gene>
<dbReference type="SMART" id="SM00554">
    <property type="entry name" value="FAS1"/>
    <property type="match status" value="1"/>
</dbReference>
<reference evidence="4" key="1">
    <citation type="submission" date="2018-05" db="EMBL/GenBank/DDBJ databases">
        <authorList>
            <person name="Nie L."/>
        </authorList>
    </citation>
    <scope>NUCLEOTIDE SEQUENCE [LARGE SCALE GENOMIC DNA]</scope>
    <source>
        <strain evidence="4">NL</strain>
    </source>
</reference>
<feature type="signal peptide" evidence="1">
    <location>
        <begin position="1"/>
        <end position="22"/>
    </location>
</feature>
<proteinExistence type="predicted"/>
<dbReference type="InterPro" id="IPR050904">
    <property type="entry name" value="Adhesion/Biosynth-related"/>
</dbReference>
<name>A0A328BUT7_9BACT</name>
<dbReference type="PROSITE" id="PS51257">
    <property type="entry name" value="PROKAR_LIPOPROTEIN"/>
    <property type="match status" value="1"/>
</dbReference>
<feature type="chain" id="PRO_5016396716" evidence="1">
    <location>
        <begin position="23"/>
        <end position="207"/>
    </location>
</feature>
<dbReference type="PANTHER" id="PTHR10900:SF77">
    <property type="entry name" value="FI19380P1"/>
    <property type="match status" value="1"/>
</dbReference>
<evidence type="ECO:0000313" key="3">
    <source>
        <dbReference type="EMBL" id="RAK69786.1"/>
    </source>
</evidence>
<dbReference type="Pfam" id="PF02469">
    <property type="entry name" value="Fasciclin"/>
    <property type="match status" value="1"/>
</dbReference>
<dbReference type="Gene3D" id="2.30.180.10">
    <property type="entry name" value="FAS1 domain"/>
    <property type="match status" value="1"/>
</dbReference>
<evidence type="ECO:0000259" key="2">
    <source>
        <dbReference type="PROSITE" id="PS50213"/>
    </source>
</evidence>
<dbReference type="AlphaFoldDB" id="A0A328BUT7"/>
<dbReference type="InterPro" id="IPR000782">
    <property type="entry name" value="FAS1_domain"/>
</dbReference>
<dbReference type="OrthoDB" id="1119934at2"/>
<organism evidence="3 4">
    <name type="scientific">Hymenobacter edaphi</name>
    <dbReference type="NCBI Taxonomy" id="2211146"/>
    <lineage>
        <taxon>Bacteria</taxon>
        <taxon>Pseudomonadati</taxon>
        <taxon>Bacteroidota</taxon>
        <taxon>Cytophagia</taxon>
        <taxon>Cytophagales</taxon>
        <taxon>Hymenobacteraceae</taxon>
        <taxon>Hymenobacter</taxon>
    </lineage>
</organism>
<dbReference type="FunFam" id="2.30.180.10:FF:000019">
    <property type="entry name" value="Cell surface lipoprotein"/>
    <property type="match status" value="1"/>
</dbReference>
<comment type="caution">
    <text evidence="3">The sequence shown here is derived from an EMBL/GenBank/DDBJ whole genome shotgun (WGS) entry which is preliminary data.</text>
</comment>
<protein>
    <submittedName>
        <fullName evidence="3">Fasciclin domain-containing protein</fullName>
    </submittedName>
</protein>
<feature type="domain" description="FAS1" evidence="2">
    <location>
        <begin position="70"/>
        <end position="202"/>
    </location>
</feature>
<dbReference type="Proteomes" id="UP000248553">
    <property type="component" value="Unassembled WGS sequence"/>
</dbReference>